<keyword evidence="1" id="KW-0328">Glycosyltransferase</keyword>
<keyword evidence="2" id="KW-0808">Transferase</keyword>
<dbReference type="PANTHER" id="PTHR30160">
    <property type="entry name" value="TETRAACYLDISACCHARIDE 4'-KINASE-RELATED"/>
    <property type="match status" value="1"/>
</dbReference>
<dbReference type="RefSeq" id="WP_224461500.1">
    <property type="nucleotide sequence ID" value="NZ_JAIQZE010000009.1"/>
</dbReference>
<dbReference type="PANTHER" id="PTHR30160:SF7">
    <property type="entry name" value="ADP-HEPTOSE--LPS HEPTOSYLTRANSFERASE 2"/>
    <property type="match status" value="1"/>
</dbReference>
<accession>A0ABS7XK68</accession>
<dbReference type="SUPFAM" id="SSF53756">
    <property type="entry name" value="UDP-Glycosyltransferase/glycogen phosphorylase"/>
    <property type="match status" value="1"/>
</dbReference>
<evidence type="ECO:0000313" key="4">
    <source>
        <dbReference type="Proteomes" id="UP001199314"/>
    </source>
</evidence>
<evidence type="ECO:0000256" key="2">
    <source>
        <dbReference type="ARBA" id="ARBA00022679"/>
    </source>
</evidence>
<gene>
    <name evidence="3" type="ORF">LB452_09480</name>
</gene>
<dbReference type="EMBL" id="JAIQZE010000009">
    <property type="protein sequence ID" value="MBZ9779155.1"/>
    <property type="molecule type" value="Genomic_DNA"/>
</dbReference>
<dbReference type="InterPro" id="IPR002201">
    <property type="entry name" value="Glyco_trans_9"/>
</dbReference>
<sequence>MKILVIQQKMIGDVLVSSLICENLKLNYPKAEIHYLVNRFTIPVIENNPYINKIVIFEDEYRSSKLKFYKFLKQINKAKYDVVIDAYGKLESNLITLFSGAKTKIGWNKPLTNLIYSSTVKISNQSKIGLGSAIENRLNLMSALKGSKILTRLPKIHLKPDELDNAKNKIQEFQKTKPVTFIMISALGSSEAKTYPLRFMAKVLDFIVLNSNALLIMNYMPSQFEDIKKLYFLCDKNTQGKILLNFKIESLRELMSVSKFCKALIGNEGGAINMAKALDVPTFSIFSPQINKEGWNGFEDENLNHVSVHVKDYKPNLFLEKSRTDYMEMYEEFSPSLYLESLKTFLIKHVN</sequence>
<dbReference type="Pfam" id="PF01075">
    <property type="entry name" value="Glyco_transf_9"/>
    <property type="match status" value="1"/>
</dbReference>
<dbReference type="InterPro" id="IPR051199">
    <property type="entry name" value="LPS_LOS_Heptosyltrfase"/>
</dbReference>
<organism evidence="3 4">
    <name type="scientific">Psychroflexus longus</name>
    <dbReference type="NCBI Taxonomy" id="2873596"/>
    <lineage>
        <taxon>Bacteria</taxon>
        <taxon>Pseudomonadati</taxon>
        <taxon>Bacteroidota</taxon>
        <taxon>Flavobacteriia</taxon>
        <taxon>Flavobacteriales</taxon>
        <taxon>Flavobacteriaceae</taxon>
        <taxon>Psychroflexus</taxon>
    </lineage>
</organism>
<evidence type="ECO:0000256" key="1">
    <source>
        <dbReference type="ARBA" id="ARBA00022676"/>
    </source>
</evidence>
<reference evidence="4" key="1">
    <citation type="submission" date="2023-07" db="EMBL/GenBank/DDBJ databases">
        <title>Novel species isolated from saline lakes on Tibetan Plateau.</title>
        <authorList>
            <person name="Lu H."/>
        </authorList>
    </citation>
    <scope>NUCLEOTIDE SEQUENCE [LARGE SCALE GENOMIC DNA]</scope>
    <source>
        <strain evidence="4">CAK8W</strain>
    </source>
</reference>
<dbReference type="Proteomes" id="UP001199314">
    <property type="component" value="Unassembled WGS sequence"/>
</dbReference>
<comment type="caution">
    <text evidence="3">The sequence shown here is derived from an EMBL/GenBank/DDBJ whole genome shotgun (WGS) entry which is preliminary data.</text>
</comment>
<proteinExistence type="predicted"/>
<dbReference type="CDD" id="cd03789">
    <property type="entry name" value="GT9_LPS_heptosyltransferase"/>
    <property type="match status" value="1"/>
</dbReference>
<dbReference type="Gene3D" id="3.40.50.2000">
    <property type="entry name" value="Glycogen Phosphorylase B"/>
    <property type="match status" value="2"/>
</dbReference>
<keyword evidence="4" id="KW-1185">Reference proteome</keyword>
<evidence type="ECO:0000313" key="3">
    <source>
        <dbReference type="EMBL" id="MBZ9779155.1"/>
    </source>
</evidence>
<protein>
    <submittedName>
        <fullName evidence="3">Glycosyltransferase family 9 protein</fullName>
    </submittedName>
</protein>
<name>A0ABS7XK68_9FLAO</name>